<feature type="modified residue" description="4-aspartylphosphate" evidence="5">
    <location>
        <position position="59"/>
    </location>
</feature>
<feature type="domain" description="Response regulatory" evidence="7">
    <location>
        <begin position="9"/>
        <end position="124"/>
    </location>
</feature>
<dbReference type="PRINTS" id="PR00038">
    <property type="entry name" value="HTHLUXR"/>
</dbReference>
<evidence type="ECO:0000259" key="6">
    <source>
        <dbReference type="PROSITE" id="PS50043"/>
    </source>
</evidence>
<evidence type="ECO:0000256" key="5">
    <source>
        <dbReference type="PROSITE-ProRule" id="PRU00169"/>
    </source>
</evidence>
<dbReference type="Pfam" id="PF00196">
    <property type="entry name" value="GerE"/>
    <property type="match status" value="1"/>
</dbReference>
<dbReference type="Gene3D" id="3.40.50.2300">
    <property type="match status" value="1"/>
</dbReference>
<keyword evidence="2" id="KW-0805">Transcription regulation</keyword>
<dbReference type="InterPro" id="IPR001789">
    <property type="entry name" value="Sig_transdc_resp-reg_receiver"/>
</dbReference>
<proteinExistence type="predicted"/>
<dbReference type="PROSITE" id="PS50043">
    <property type="entry name" value="HTH_LUXR_2"/>
    <property type="match status" value="1"/>
</dbReference>
<dbReference type="GO" id="GO:0003677">
    <property type="term" value="F:DNA binding"/>
    <property type="evidence" value="ECO:0007669"/>
    <property type="project" value="UniProtKB-KW"/>
</dbReference>
<comment type="caution">
    <text evidence="8">The sequence shown here is derived from an EMBL/GenBank/DDBJ whole genome shotgun (WGS) entry which is preliminary data.</text>
</comment>
<dbReference type="OrthoDB" id="9796655at2"/>
<dbReference type="CDD" id="cd17535">
    <property type="entry name" value="REC_NarL-like"/>
    <property type="match status" value="1"/>
</dbReference>
<dbReference type="SMART" id="SM00448">
    <property type="entry name" value="REC"/>
    <property type="match status" value="1"/>
</dbReference>
<evidence type="ECO:0000313" key="8">
    <source>
        <dbReference type="EMBL" id="TDK23733.1"/>
    </source>
</evidence>
<name>A0A4R5TM63_9GAMM</name>
<reference evidence="8 9" key="1">
    <citation type="submission" date="2019-03" db="EMBL/GenBank/DDBJ databases">
        <title>Luteimonas zhaokaii sp.nov., isolated from the rectal contents of Plateau pika in Yushu, Qinghai Province, China.</title>
        <authorList>
            <person name="Zhang G."/>
        </authorList>
    </citation>
    <scope>NUCLEOTIDE SEQUENCE [LARGE SCALE GENOMIC DNA]</scope>
    <source>
        <strain evidence="8 9">B9</strain>
    </source>
</reference>
<dbReference type="PANTHER" id="PTHR43214">
    <property type="entry name" value="TWO-COMPONENT RESPONSE REGULATOR"/>
    <property type="match status" value="1"/>
</dbReference>
<dbReference type="InterPro" id="IPR000792">
    <property type="entry name" value="Tscrpt_reg_LuxR_C"/>
</dbReference>
<dbReference type="SUPFAM" id="SSF52172">
    <property type="entry name" value="CheY-like"/>
    <property type="match status" value="1"/>
</dbReference>
<dbReference type="PANTHER" id="PTHR43214:SF24">
    <property type="entry name" value="TRANSCRIPTIONAL REGULATORY PROTEIN NARL-RELATED"/>
    <property type="match status" value="1"/>
</dbReference>
<dbReference type="GO" id="GO:0006355">
    <property type="term" value="P:regulation of DNA-templated transcription"/>
    <property type="evidence" value="ECO:0007669"/>
    <property type="project" value="InterPro"/>
</dbReference>
<dbReference type="AlphaFoldDB" id="A0A4R5TM63"/>
<evidence type="ECO:0000256" key="1">
    <source>
        <dbReference type="ARBA" id="ARBA00022553"/>
    </source>
</evidence>
<dbReference type="Pfam" id="PF00072">
    <property type="entry name" value="Response_reg"/>
    <property type="match status" value="1"/>
</dbReference>
<feature type="domain" description="HTH luxR-type" evidence="6">
    <location>
        <begin position="147"/>
        <end position="212"/>
    </location>
</feature>
<keyword evidence="3" id="KW-0238">DNA-binding</keyword>
<dbReference type="InterPro" id="IPR011006">
    <property type="entry name" value="CheY-like_superfamily"/>
</dbReference>
<dbReference type="EMBL" id="SMTF01000006">
    <property type="protein sequence ID" value="TDK23733.1"/>
    <property type="molecule type" value="Genomic_DNA"/>
</dbReference>
<evidence type="ECO:0000256" key="4">
    <source>
        <dbReference type="ARBA" id="ARBA00023163"/>
    </source>
</evidence>
<evidence type="ECO:0000313" key="9">
    <source>
        <dbReference type="Proteomes" id="UP000294796"/>
    </source>
</evidence>
<protein>
    <submittedName>
        <fullName evidence="8">Response regulator transcription factor</fullName>
    </submittedName>
</protein>
<dbReference type="CDD" id="cd06170">
    <property type="entry name" value="LuxR_C_like"/>
    <property type="match status" value="1"/>
</dbReference>
<dbReference type="GO" id="GO:0000160">
    <property type="term" value="P:phosphorelay signal transduction system"/>
    <property type="evidence" value="ECO:0007669"/>
    <property type="project" value="InterPro"/>
</dbReference>
<dbReference type="InterPro" id="IPR058245">
    <property type="entry name" value="NreC/VraR/RcsB-like_REC"/>
</dbReference>
<evidence type="ECO:0000259" key="7">
    <source>
        <dbReference type="PROSITE" id="PS50110"/>
    </source>
</evidence>
<accession>A0A4R5TM63</accession>
<evidence type="ECO:0000256" key="3">
    <source>
        <dbReference type="ARBA" id="ARBA00023125"/>
    </source>
</evidence>
<dbReference type="InterPro" id="IPR039420">
    <property type="entry name" value="WalR-like"/>
</dbReference>
<evidence type="ECO:0000256" key="2">
    <source>
        <dbReference type="ARBA" id="ARBA00023015"/>
    </source>
</evidence>
<dbReference type="PROSITE" id="PS50110">
    <property type="entry name" value="RESPONSE_REGULATORY"/>
    <property type="match status" value="1"/>
</dbReference>
<keyword evidence="1 5" id="KW-0597">Phosphoprotein</keyword>
<keyword evidence="4" id="KW-0804">Transcription</keyword>
<organism evidence="8 9">
    <name type="scientific">Luteimonas aestuarii</name>
    <dbReference type="NCBI Taxonomy" id="453837"/>
    <lineage>
        <taxon>Bacteria</taxon>
        <taxon>Pseudomonadati</taxon>
        <taxon>Pseudomonadota</taxon>
        <taxon>Gammaproteobacteria</taxon>
        <taxon>Lysobacterales</taxon>
        <taxon>Lysobacteraceae</taxon>
        <taxon>Luteimonas</taxon>
    </lineage>
</organism>
<dbReference type="RefSeq" id="WP_133321830.1">
    <property type="nucleotide sequence ID" value="NZ_SMTF01000006.1"/>
</dbReference>
<gene>
    <name evidence="8" type="ORF">E2F46_09365</name>
</gene>
<sequence length="214" mass="23184">MTATTSTIRVALADDQALVRAGLRALLQAQHIDVAFEADDGEGLLRKLAAQSVDVVLSDIRMPGMDGIAALQALRERGDATPVLLLTTFDDSDLLLRATEAGAQGFLLKDAAPEDLRDAIERVAAGDTLLQPVSTDPVRSRYRFHDDSAPVDTFSEREIAILRLLAGGYSNKEIARTLFLAEGTVKNYVSVILDKLGTRDRTRAVLKAITLRVI</sequence>
<keyword evidence="9" id="KW-1185">Reference proteome</keyword>
<dbReference type="Proteomes" id="UP000294796">
    <property type="component" value="Unassembled WGS sequence"/>
</dbReference>
<dbReference type="SMART" id="SM00421">
    <property type="entry name" value="HTH_LUXR"/>
    <property type="match status" value="1"/>
</dbReference>